<dbReference type="PANTHER" id="PTHR11097">
    <property type="entry name" value="EXOSOME COMPLEX EXONUCLEASE RIBOSOMAL RNA PROCESSING PROTEIN"/>
    <property type="match status" value="1"/>
</dbReference>
<gene>
    <name evidence="9" type="ORF">WA026_017421</name>
</gene>
<comment type="caution">
    <text evidence="9">The sequence shown here is derived from an EMBL/GenBank/DDBJ whole genome shotgun (WGS) entry which is preliminary data.</text>
</comment>
<evidence type="ECO:0000313" key="9">
    <source>
        <dbReference type="EMBL" id="KAK9891938.1"/>
    </source>
</evidence>
<keyword evidence="5" id="KW-0271">Exosome</keyword>
<feature type="domain" description="Exoribonuclease phosphorolytic" evidence="7">
    <location>
        <begin position="36"/>
        <end position="170"/>
    </location>
</feature>
<evidence type="ECO:0000313" key="10">
    <source>
        <dbReference type="Proteomes" id="UP001431783"/>
    </source>
</evidence>
<dbReference type="PANTHER" id="PTHR11097:SF8">
    <property type="entry name" value="EXOSOME COMPLEX COMPONENT RRP42"/>
    <property type="match status" value="1"/>
</dbReference>
<dbReference type="Pfam" id="PF03725">
    <property type="entry name" value="RNase_PH_C"/>
    <property type="match status" value="1"/>
</dbReference>
<proteinExistence type="inferred from homology"/>
<evidence type="ECO:0000259" key="8">
    <source>
        <dbReference type="Pfam" id="PF03725"/>
    </source>
</evidence>
<dbReference type="InterPro" id="IPR050590">
    <property type="entry name" value="Exosome_comp_Rrp42_subfam"/>
</dbReference>
<dbReference type="GO" id="GO:0034475">
    <property type="term" value="P:U4 snRNA 3'-end processing"/>
    <property type="evidence" value="ECO:0007669"/>
    <property type="project" value="TreeGrafter"/>
</dbReference>
<dbReference type="EMBL" id="JARQZJ010000131">
    <property type="protein sequence ID" value="KAK9891938.1"/>
    <property type="molecule type" value="Genomic_DNA"/>
</dbReference>
<dbReference type="SUPFAM" id="SSF55666">
    <property type="entry name" value="Ribonuclease PH domain 2-like"/>
    <property type="match status" value="1"/>
</dbReference>
<dbReference type="GO" id="GO:0035925">
    <property type="term" value="F:mRNA 3'-UTR AU-rich region binding"/>
    <property type="evidence" value="ECO:0007669"/>
    <property type="project" value="TreeGrafter"/>
</dbReference>
<dbReference type="GO" id="GO:0071035">
    <property type="term" value="P:nuclear polyadenylation-dependent rRNA catabolic process"/>
    <property type="evidence" value="ECO:0007669"/>
    <property type="project" value="TreeGrafter"/>
</dbReference>
<dbReference type="InterPro" id="IPR001247">
    <property type="entry name" value="ExoRNase_PH_dom1"/>
</dbReference>
<dbReference type="GO" id="GO:0016075">
    <property type="term" value="P:rRNA catabolic process"/>
    <property type="evidence" value="ECO:0007669"/>
    <property type="project" value="TreeGrafter"/>
</dbReference>
<dbReference type="GO" id="GO:0005730">
    <property type="term" value="C:nucleolus"/>
    <property type="evidence" value="ECO:0007669"/>
    <property type="project" value="UniProtKB-SubCell"/>
</dbReference>
<protein>
    <recommendedName>
        <fullName evidence="6">Ribosomal RNA-processing protein 42</fullName>
    </recommendedName>
</protein>
<dbReference type="GO" id="GO:0000467">
    <property type="term" value="P:exonucleolytic trimming to generate mature 3'-end of 5.8S rRNA from tricistronic rRNA transcript (SSU-rRNA, 5.8S rRNA, LSU-rRNA)"/>
    <property type="evidence" value="ECO:0007669"/>
    <property type="project" value="TreeGrafter"/>
</dbReference>
<evidence type="ECO:0000256" key="4">
    <source>
        <dbReference type="ARBA" id="ARBA00022490"/>
    </source>
</evidence>
<dbReference type="InterPro" id="IPR036345">
    <property type="entry name" value="ExoRNase_PH_dom2_sf"/>
</dbReference>
<evidence type="ECO:0000256" key="1">
    <source>
        <dbReference type="ARBA" id="ARBA00004496"/>
    </source>
</evidence>
<dbReference type="AlphaFoldDB" id="A0AAW1V9T3"/>
<dbReference type="SUPFAM" id="SSF54211">
    <property type="entry name" value="Ribosomal protein S5 domain 2-like"/>
    <property type="match status" value="1"/>
</dbReference>
<dbReference type="InterPro" id="IPR015847">
    <property type="entry name" value="ExoRNase_PH_dom2"/>
</dbReference>
<dbReference type="GO" id="GO:0000177">
    <property type="term" value="C:cytoplasmic exosome (RNase complex)"/>
    <property type="evidence" value="ECO:0007669"/>
    <property type="project" value="TreeGrafter"/>
</dbReference>
<evidence type="ECO:0000259" key="7">
    <source>
        <dbReference type="Pfam" id="PF01138"/>
    </source>
</evidence>
<organism evidence="9 10">
    <name type="scientific">Henosepilachna vigintioctopunctata</name>
    <dbReference type="NCBI Taxonomy" id="420089"/>
    <lineage>
        <taxon>Eukaryota</taxon>
        <taxon>Metazoa</taxon>
        <taxon>Ecdysozoa</taxon>
        <taxon>Arthropoda</taxon>
        <taxon>Hexapoda</taxon>
        <taxon>Insecta</taxon>
        <taxon>Pterygota</taxon>
        <taxon>Neoptera</taxon>
        <taxon>Endopterygota</taxon>
        <taxon>Coleoptera</taxon>
        <taxon>Polyphaga</taxon>
        <taxon>Cucujiformia</taxon>
        <taxon>Coccinelloidea</taxon>
        <taxon>Coccinellidae</taxon>
        <taxon>Epilachninae</taxon>
        <taxon>Epilachnini</taxon>
        <taxon>Henosepilachna</taxon>
    </lineage>
</organism>
<dbReference type="GO" id="GO:0071028">
    <property type="term" value="P:nuclear mRNA surveillance"/>
    <property type="evidence" value="ECO:0007669"/>
    <property type="project" value="TreeGrafter"/>
</dbReference>
<evidence type="ECO:0000256" key="6">
    <source>
        <dbReference type="ARBA" id="ARBA00042523"/>
    </source>
</evidence>
<dbReference type="Gene3D" id="3.30.230.70">
    <property type="entry name" value="GHMP Kinase, N-terminal domain"/>
    <property type="match status" value="1"/>
</dbReference>
<reference evidence="9 10" key="1">
    <citation type="submission" date="2023-03" db="EMBL/GenBank/DDBJ databases">
        <title>Genome insight into feeding habits of ladybird beetles.</title>
        <authorList>
            <person name="Li H.-S."/>
            <person name="Huang Y.-H."/>
            <person name="Pang H."/>
        </authorList>
    </citation>
    <scope>NUCLEOTIDE SEQUENCE [LARGE SCALE GENOMIC DNA]</scope>
    <source>
        <strain evidence="9">SYSU_2023b</strain>
        <tissue evidence="9">Whole body</tissue>
    </source>
</reference>
<dbReference type="GO" id="GO:0034476">
    <property type="term" value="P:U5 snRNA 3'-end processing"/>
    <property type="evidence" value="ECO:0007669"/>
    <property type="project" value="TreeGrafter"/>
</dbReference>
<dbReference type="InterPro" id="IPR020568">
    <property type="entry name" value="Ribosomal_Su5_D2-typ_SF"/>
</dbReference>
<dbReference type="CDD" id="cd11367">
    <property type="entry name" value="RNase_PH_RRP42"/>
    <property type="match status" value="1"/>
</dbReference>
<keyword evidence="4" id="KW-0963">Cytoplasm</keyword>
<evidence type="ECO:0000256" key="3">
    <source>
        <dbReference type="ARBA" id="ARBA00006678"/>
    </source>
</evidence>
<dbReference type="GO" id="GO:0034473">
    <property type="term" value="P:U1 snRNA 3'-end processing"/>
    <property type="evidence" value="ECO:0007669"/>
    <property type="project" value="TreeGrafter"/>
</dbReference>
<evidence type="ECO:0000256" key="2">
    <source>
        <dbReference type="ARBA" id="ARBA00004604"/>
    </source>
</evidence>
<name>A0AAW1V9T3_9CUCU</name>
<feature type="domain" description="Exoribonuclease phosphorolytic" evidence="8">
    <location>
        <begin position="202"/>
        <end position="263"/>
    </location>
</feature>
<dbReference type="Proteomes" id="UP001431783">
    <property type="component" value="Unassembled WGS sequence"/>
</dbReference>
<dbReference type="InterPro" id="IPR027408">
    <property type="entry name" value="PNPase/RNase_PH_dom_sf"/>
</dbReference>
<accession>A0AAW1V9T3</accession>
<comment type="similarity">
    <text evidence="3">Belongs to the RNase PH family.</text>
</comment>
<evidence type="ECO:0000256" key="5">
    <source>
        <dbReference type="ARBA" id="ARBA00022835"/>
    </source>
</evidence>
<dbReference type="Pfam" id="PF01138">
    <property type="entry name" value="RNase_PH"/>
    <property type="match status" value="1"/>
</dbReference>
<dbReference type="GO" id="GO:0071038">
    <property type="term" value="P:TRAMP-dependent tRNA surveillance pathway"/>
    <property type="evidence" value="ECO:0007669"/>
    <property type="project" value="TreeGrafter"/>
</dbReference>
<sequence length="290" mass="31822">MLILSSEKTDNPARIERTYYLISENIRIDGREREDYRPMEIETDVVSHAFGSSRLRLANTDVLVAVKIEVDAPYPERPLEGKLEFFVDCSANATPEFEGRGGEELAVELSNCLSSAYRSEEVFNLKKLCIMKGRKCWKLYVDILLLEVGGNLFDAVSIAVKAALWNTQIPKIKSINVDGSNIDIQVCDDIFSCTKLDVTGAPLMVTVCKIGDKCIVDPNAAEEQCSVGAVVVAVSRGNICTISQTGTGSFHPDTFKSCLILGISVAQRLEDSLTETLGEIKANQDVGFLK</sequence>
<comment type="subcellular location">
    <subcellularLocation>
        <location evidence="1">Cytoplasm</location>
    </subcellularLocation>
    <subcellularLocation>
        <location evidence="2">Nucleus</location>
        <location evidence="2">Nucleolus</location>
    </subcellularLocation>
</comment>
<keyword evidence="10" id="KW-1185">Reference proteome</keyword>
<dbReference type="GO" id="GO:0000176">
    <property type="term" value="C:nuclear exosome (RNase complex)"/>
    <property type="evidence" value="ECO:0007669"/>
    <property type="project" value="TreeGrafter"/>
</dbReference>